<protein>
    <submittedName>
        <fullName evidence="4">Uncharacterized protein</fullName>
    </submittedName>
</protein>
<gene>
    <name evidence="4" type="ORF">LTR91_001915</name>
</gene>
<feature type="domain" description="DUF7029" evidence="2">
    <location>
        <begin position="99"/>
        <end position="213"/>
    </location>
</feature>
<evidence type="ECO:0000313" key="4">
    <source>
        <dbReference type="EMBL" id="KAK1011813.1"/>
    </source>
</evidence>
<feature type="chain" id="PRO_5042856332" evidence="1">
    <location>
        <begin position="25"/>
        <end position="605"/>
    </location>
</feature>
<evidence type="ECO:0000313" key="5">
    <source>
        <dbReference type="Proteomes" id="UP001175353"/>
    </source>
</evidence>
<organism evidence="4 5">
    <name type="scientific">Friedmanniomyces endolithicus</name>
    <dbReference type="NCBI Taxonomy" id="329885"/>
    <lineage>
        <taxon>Eukaryota</taxon>
        <taxon>Fungi</taxon>
        <taxon>Dikarya</taxon>
        <taxon>Ascomycota</taxon>
        <taxon>Pezizomycotina</taxon>
        <taxon>Dothideomycetes</taxon>
        <taxon>Dothideomycetidae</taxon>
        <taxon>Mycosphaerellales</taxon>
        <taxon>Teratosphaeriaceae</taxon>
        <taxon>Friedmanniomyces</taxon>
    </lineage>
</organism>
<dbReference type="AlphaFoldDB" id="A0AAN6L2T2"/>
<evidence type="ECO:0000259" key="2">
    <source>
        <dbReference type="Pfam" id="PF22974"/>
    </source>
</evidence>
<evidence type="ECO:0000256" key="1">
    <source>
        <dbReference type="SAM" id="SignalP"/>
    </source>
</evidence>
<proteinExistence type="predicted"/>
<reference evidence="4" key="1">
    <citation type="submission" date="2023-06" db="EMBL/GenBank/DDBJ databases">
        <title>Black Yeasts Isolated from many extreme environments.</title>
        <authorList>
            <person name="Coleine C."/>
            <person name="Stajich J.E."/>
            <person name="Selbmann L."/>
        </authorList>
    </citation>
    <scope>NUCLEOTIDE SEQUENCE</scope>
    <source>
        <strain evidence="4">CCFEE 5200</strain>
    </source>
</reference>
<dbReference type="Pfam" id="PF22974">
    <property type="entry name" value="DUF7029"/>
    <property type="match status" value="1"/>
</dbReference>
<keyword evidence="5" id="KW-1185">Reference proteome</keyword>
<dbReference type="EMBL" id="JAUJLE010000008">
    <property type="protein sequence ID" value="KAK1011813.1"/>
    <property type="molecule type" value="Genomic_DNA"/>
</dbReference>
<feature type="domain" description="DUF7223" evidence="3">
    <location>
        <begin position="315"/>
        <end position="484"/>
    </location>
</feature>
<feature type="signal peptide" evidence="1">
    <location>
        <begin position="1"/>
        <end position="24"/>
    </location>
</feature>
<dbReference type="InterPro" id="IPR055647">
    <property type="entry name" value="DUF7223"/>
</dbReference>
<comment type="caution">
    <text evidence="4">The sequence shown here is derived from an EMBL/GenBank/DDBJ whole genome shotgun (WGS) entry which is preliminary data.</text>
</comment>
<dbReference type="InterPro" id="IPR054293">
    <property type="entry name" value="DUF7029"/>
</dbReference>
<dbReference type="Proteomes" id="UP001175353">
    <property type="component" value="Unassembled WGS sequence"/>
</dbReference>
<keyword evidence="1" id="KW-0732">Signal</keyword>
<dbReference type="Pfam" id="PF23865">
    <property type="entry name" value="DUF7223"/>
    <property type="match status" value="1"/>
</dbReference>
<sequence>MTKFRSLGALCIWLLLAFTVPARSRRLTAASKHPALLPRDASFRATRSGQTLVYADGESTSPTRTANTVHPLSGRTNVSSEADGASGPDQRIFSAKVTLNTTYPAVVLEDYAERLRDVVCTPDTVRIRFQDRLDIVSAEAAWGTDGFLVIASNPKCAGPDHHQPYKYVGTCTIRGLHPYSPCRSVTLATYDRDSLVATLWAKAVDMKDCTHHLHVEVGHHMSTFVRPRLQRRLPVPQITDTAANAATTTFSSTTVFQTANASVTTAFSFSSFNVTATTSALTASETIDFNYVNKSLIPPDFSAEGYAPSYPGLDHVHLACTNCSAVGQIELVAGGFSVDMNEYVEVKDFLESGYLEFSVNGLAAYMAFELSFEPGFTLHKFNAGLPPIPLSPLSIAGLFNLGPEFRPTAPISVKLDSPVDLFFGLSLSVPDNSSIIMNFTDISSSTSTGFDQASISMLPFNYSASNLSLSLTAGFTPALVLSASVSVADIDPTVPAPAPGSNAALYGSLVNVLPSYDVGAGVLWELGVTLPGGLDYSFGGQPELLNYTRLLPTVCLAYDKQGTLVNATAVASPTKTGAAAHGVDAGRIRLGGLLTLLVGVGIAVI</sequence>
<accession>A0AAN6L2T2</accession>
<name>A0AAN6L2T2_9PEZI</name>
<evidence type="ECO:0000259" key="3">
    <source>
        <dbReference type="Pfam" id="PF23865"/>
    </source>
</evidence>